<evidence type="ECO:0000313" key="8">
    <source>
        <dbReference type="RefSeq" id="XP_020103550.1"/>
    </source>
</evidence>
<accession>A0A6P5GDU2</accession>
<keyword evidence="3" id="KW-1133">Transmembrane helix</keyword>
<name>A0A6P5GDU2_ANACO</name>
<dbReference type="Pfam" id="PF04576">
    <property type="entry name" value="Zein-binding"/>
    <property type="match status" value="1"/>
</dbReference>
<evidence type="ECO:0000313" key="7">
    <source>
        <dbReference type="Proteomes" id="UP000515123"/>
    </source>
</evidence>
<evidence type="ECO:0000256" key="5">
    <source>
        <dbReference type="SAM" id="Coils"/>
    </source>
</evidence>
<dbReference type="OrthoDB" id="609444at2759"/>
<dbReference type="AlphaFoldDB" id="A0A6P5GDU2"/>
<feature type="coiled-coil region" evidence="5">
    <location>
        <begin position="374"/>
        <end position="443"/>
    </location>
</feature>
<dbReference type="InterPro" id="IPR007656">
    <property type="entry name" value="GTD-bd"/>
</dbReference>
<evidence type="ECO:0000256" key="2">
    <source>
        <dbReference type="ARBA" id="ARBA00022692"/>
    </source>
</evidence>
<dbReference type="PROSITE" id="PS51775">
    <property type="entry name" value="GTD_BINDING"/>
    <property type="match status" value="1"/>
</dbReference>
<evidence type="ECO:0000256" key="1">
    <source>
        <dbReference type="ARBA" id="ARBA00004370"/>
    </source>
</evidence>
<keyword evidence="7" id="KW-1185">Reference proteome</keyword>
<dbReference type="GeneID" id="109720695"/>
<dbReference type="RefSeq" id="XP_020103550.1">
    <property type="nucleotide sequence ID" value="XM_020247961.1"/>
</dbReference>
<dbReference type="PANTHER" id="PTHR31422">
    <property type="entry name" value="BNAANNG28530D PROTEIN"/>
    <property type="match status" value="1"/>
</dbReference>
<evidence type="ECO:0000256" key="4">
    <source>
        <dbReference type="ARBA" id="ARBA00023136"/>
    </source>
</evidence>
<comment type="subcellular location">
    <subcellularLocation>
        <location evidence="1">Membrane</location>
    </subcellularLocation>
</comment>
<keyword evidence="4" id="KW-0472">Membrane</keyword>
<evidence type="ECO:0000256" key="3">
    <source>
        <dbReference type="ARBA" id="ARBA00022989"/>
    </source>
</evidence>
<protein>
    <submittedName>
        <fullName evidence="8">Uncharacterized protein LOC109720695 isoform X1</fullName>
    </submittedName>
</protein>
<keyword evidence="2" id="KW-0812">Transmembrane</keyword>
<evidence type="ECO:0000259" key="6">
    <source>
        <dbReference type="PROSITE" id="PS51775"/>
    </source>
</evidence>
<dbReference type="GO" id="GO:0016020">
    <property type="term" value="C:membrane"/>
    <property type="evidence" value="ECO:0007669"/>
    <property type="project" value="UniProtKB-SubCell"/>
</dbReference>
<gene>
    <name evidence="8" type="primary">LOC109720695</name>
</gene>
<dbReference type="PANTHER" id="PTHR31422:SF17">
    <property type="entry name" value="OS08G0269000 PROTEIN"/>
    <property type="match status" value="1"/>
</dbReference>
<keyword evidence="5" id="KW-0175">Coiled coil</keyword>
<sequence>MLLYMSFFCWGDTKKKRRKKIDDWSLSFRFVSYIKGELYFPLMAENEVVALREALRDQYLAMEKLYAELEEERKASASGADEALFMILRLQEEKAIEKMESSQYRRMAEEKIQHAEECVRILKDVIFQKQVEINSLKYQMRALKRKLLSICFRDSDFDEVNMFDYPWLRKSNFFSGRGGFGHIVRRNASLPALRLEELCSEIEFIDGYEKKVGEKYEESKLHVLSKKSNKTVNDWLQSKNIEEKIGSNSIVEINESRCDSRYSTVKVGMYKSSREASYLNSGAKCTKGLSELANFTNLEPESDDFVNSVDVQDKFEVPEILEESEGTSKELYLEAKNLIKVSYLKSQEDKTNLIRDQDRSANCHSGSADNETGNARLQNDLEKIKCHIQHVEEEVKRLRKNGFSRGKQQLDLLLELREKLDLITTQQQQQQQQQQQIEEIKDSKSRKNTPQDNYLVTNFMEAMLSFWL</sequence>
<reference evidence="8" key="2">
    <citation type="submission" date="2025-08" db="UniProtKB">
        <authorList>
            <consortium name="RefSeq"/>
        </authorList>
    </citation>
    <scope>IDENTIFICATION</scope>
    <source>
        <tissue evidence="8">Leaf</tissue>
    </source>
</reference>
<reference evidence="7" key="1">
    <citation type="journal article" date="2015" name="Nat. Genet.">
        <title>The pineapple genome and the evolution of CAM photosynthesis.</title>
        <authorList>
            <person name="Ming R."/>
            <person name="VanBuren R."/>
            <person name="Wai C.M."/>
            <person name="Tang H."/>
            <person name="Schatz M.C."/>
            <person name="Bowers J.E."/>
            <person name="Lyons E."/>
            <person name="Wang M.L."/>
            <person name="Chen J."/>
            <person name="Biggers E."/>
            <person name="Zhang J."/>
            <person name="Huang L."/>
            <person name="Zhang L."/>
            <person name="Miao W."/>
            <person name="Zhang J."/>
            <person name="Ye Z."/>
            <person name="Miao C."/>
            <person name="Lin Z."/>
            <person name="Wang H."/>
            <person name="Zhou H."/>
            <person name="Yim W.C."/>
            <person name="Priest H.D."/>
            <person name="Zheng C."/>
            <person name="Woodhouse M."/>
            <person name="Edger P.P."/>
            <person name="Guyot R."/>
            <person name="Guo H.B."/>
            <person name="Guo H."/>
            <person name="Zheng G."/>
            <person name="Singh R."/>
            <person name="Sharma A."/>
            <person name="Min X."/>
            <person name="Zheng Y."/>
            <person name="Lee H."/>
            <person name="Gurtowski J."/>
            <person name="Sedlazeck F.J."/>
            <person name="Harkess A."/>
            <person name="McKain M.R."/>
            <person name="Liao Z."/>
            <person name="Fang J."/>
            <person name="Liu J."/>
            <person name="Zhang X."/>
            <person name="Zhang Q."/>
            <person name="Hu W."/>
            <person name="Qin Y."/>
            <person name="Wang K."/>
            <person name="Chen L.Y."/>
            <person name="Shirley N."/>
            <person name="Lin Y.R."/>
            <person name="Liu L.Y."/>
            <person name="Hernandez A.G."/>
            <person name="Wright C.L."/>
            <person name="Bulone V."/>
            <person name="Tuskan G.A."/>
            <person name="Heath K."/>
            <person name="Zee F."/>
            <person name="Moore P.H."/>
            <person name="Sunkar R."/>
            <person name="Leebens-Mack J.H."/>
            <person name="Mockler T."/>
            <person name="Bennetzen J.L."/>
            <person name="Freeling M."/>
            <person name="Sankoff D."/>
            <person name="Paterson A.H."/>
            <person name="Zhu X."/>
            <person name="Yang X."/>
            <person name="Smith J.A."/>
            <person name="Cushman J.C."/>
            <person name="Paull R.E."/>
            <person name="Yu Q."/>
        </authorList>
    </citation>
    <scope>NUCLEOTIDE SEQUENCE [LARGE SCALE GENOMIC DNA]</scope>
    <source>
        <strain evidence="7">cv. F153</strain>
    </source>
</reference>
<feature type="domain" description="GTD-binding" evidence="6">
    <location>
        <begin position="46"/>
        <end position="144"/>
    </location>
</feature>
<organism evidence="7 8">
    <name type="scientific">Ananas comosus</name>
    <name type="common">Pineapple</name>
    <name type="synonym">Ananas ananas</name>
    <dbReference type="NCBI Taxonomy" id="4615"/>
    <lineage>
        <taxon>Eukaryota</taxon>
        <taxon>Viridiplantae</taxon>
        <taxon>Streptophyta</taxon>
        <taxon>Embryophyta</taxon>
        <taxon>Tracheophyta</taxon>
        <taxon>Spermatophyta</taxon>
        <taxon>Magnoliopsida</taxon>
        <taxon>Liliopsida</taxon>
        <taxon>Poales</taxon>
        <taxon>Bromeliaceae</taxon>
        <taxon>Bromelioideae</taxon>
        <taxon>Ananas</taxon>
    </lineage>
</organism>
<proteinExistence type="predicted"/>
<dbReference type="GO" id="GO:0080115">
    <property type="term" value="F:myosin XI tail binding"/>
    <property type="evidence" value="ECO:0007669"/>
    <property type="project" value="UniProtKB-ARBA"/>
</dbReference>
<dbReference type="Proteomes" id="UP000515123">
    <property type="component" value="Linkage group 14"/>
</dbReference>